<proteinExistence type="predicted"/>
<dbReference type="Pfam" id="PF01636">
    <property type="entry name" value="APH"/>
    <property type="match status" value="1"/>
</dbReference>
<protein>
    <recommendedName>
        <fullName evidence="2">Aminoglycoside phosphotransferase domain-containing protein</fullName>
    </recommendedName>
</protein>
<dbReference type="Proteomes" id="UP000653493">
    <property type="component" value="Unassembled WGS sequence"/>
</dbReference>
<evidence type="ECO:0000256" key="1">
    <source>
        <dbReference type="SAM" id="MobiDB-lite"/>
    </source>
</evidence>
<evidence type="ECO:0000313" key="3">
    <source>
        <dbReference type="EMBL" id="GGS44694.1"/>
    </source>
</evidence>
<accession>A0A918GN48</accession>
<comment type="caution">
    <text evidence="3">The sequence shown here is derived from an EMBL/GenBank/DDBJ whole genome shotgun (WGS) entry which is preliminary data.</text>
</comment>
<evidence type="ECO:0000259" key="2">
    <source>
        <dbReference type="Pfam" id="PF01636"/>
    </source>
</evidence>
<dbReference type="InterPro" id="IPR011009">
    <property type="entry name" value="Kinase-like_dom_sf"/>
</dbReference>
<keyword evidence="4" id="KW-1185">Reference proteome</keyword>
<feature type="domain" description="Aminoglycoside phosphotransferase" evidence="2">
    <location>
        <begin position="61"/>
        <end position="282"/>
    </location>
</feature>
<feature type="compositionally biased region" description="Low complexity" evidence="1">
    <location>
        <begin position="351"/>
        <end position="364"/>
    </location>
</feature>
<sequence>MTPVRTGLHRPRTSLEDNGATMTQAPTPVPTAPAVRRLVRTLLGEGRAGPADGPGVRPVDGSGGTAWWVGTRHVLRLTPDREAAARRRREPRLRELVRPQLPVAVPVSVAHGEWAPGLPCTLDTRLTGGTPDEHEVSAAGEADLAGLLGGLREVPVRRAEALGVPRTSPRSLEALRRAAEGAARRLAEAGEFDAARLAQLTPAGTAQLAAQPGTAALVHHRLDAGHLVVGADGRVRGVLGWSDAVIGDPAEDIAALALVVGSPAAVRAATLAGYGARPCLRGLWLARCESLLRCAEALTTAGPAPGLPPAPADRMRRAWEPILLERVTELREDTDGPDAGHPEAGRGGAGRSAADGPRAAGPDDAGPRPR</sequence>
<dbReference type="InterPro" id="IPR002575">
    <property type="entry name" value="Aminoglycoside_PTrfase"/>
</dbReference>
<reference evidence="3" key="2">
    <citation type="submission" date="2020-09" db="EMBL/GenBank/DDBJ databases">
        <authorList>
            <person name="Sun Q."/>
            <person name="Ohkuma M."/>
        </authorList>
    </citation>
    <scope>NUCLEOTIDE SEQUENCE</scope>
    <source>
        <strain evidence="3">JCM 4234</strain>
    </source>
</reference>
<feature type="region of interest" description="Disordered" evidence="1">
    <location>
        <begin position="1"/>
        <end position="29"/>
    </location>
</feature>
<organism evidence="3 4">
    <name type="scientific">Streptomyces griseoviridis</name>
    <dbReference type="NCBI Taxonomy" id="45398"/>
    <lineage>
        <taxon>Bacteria</taxon>
        <taxon>Bacillati</taxon>
        <taxon>Actinomycetota</taxon>
        <taxon>Actinomycetes</taxon>
        <taxon>Kitasatosporales</taxon>
        <taxon>Streptomycetaceae</taxon>
        <taxon>Streptomyces</taxon>
    </lineage>
</organism>
<dbReference type="Gene3D" id="3.90.1200.10">
    <property type="match status" value="1"/>
</dbReference>
<dbReference type="AlphaFoldDB" id="A0A918GN48"/>
<dbReference type="EMBL" id="BMSL01000010">
    <property type="protein sequence ID" value="GGS44694.1"/>
    <property type="molecule type" value="Genomic_DNA"/>
</dbReference>
<evidence type="ECO:0000313" key="4">
    <source>
        <dbReference type="Proteomes" id="UP000653493"/>
    </source>
</evidence>
<gene>
    <name evidence="3" type="ORF">GCM10010238_37890</name>
</gene>
<feature type="compositionally biased region" description="Basic and acidic residues" evidence="1">
    <location>
        <begin position="326"/>
        <end position="344"/>
    </location>
</feature>
<name>A0A918GN48_STRGD</name>
<dbReference type="SUPFAM" id="SSF56112">
    <property type="entry name" value="Protein kinase-like (PK-like)"/>
    <property type="match status" value="1"/>
</dbReference>
<feature type="region of interest" description="Disordered" evidence="1">
    <location>
        <begin position="326"/>
        <end position="370"/>
    </location>
</feature>
<reference evidence="3" key="1">
    <citation type="journal article" date="2014" name="Int. J. Syst. Evol. Microbiol.">
        <title>Complete genome sequence of Corynebacterium casei LMG S-19264T (=DSM 44701T), isolated from a smear-ripened cheese.</title>
        <authorList>
            <consortium name="US DOE Joint Genome Institute (JGI-PGF)"/>
            <person name="Walter F."/>
            <person name="Albersmeier A."/>
            <person name="Kalinowski J."/>
            <person name="Ruckert C."/>
        </authorList>
    </citation>
    <scope>NUCLEOTIDE SEQUENCE</scope>
    <source>
        <strain evidence="3">JCM 4234</strain>
    </source>
</reference>